<comment type="caution">
    <text evidence="2">The sequence shown here is derived from an EMBL/GenBank/DDBJ whole genome shotgun (WGS) entry which is preliminary data.</text>
</comment>
<dbReference type="Proteomes" id="UP001603857">
    <property type="component" value="Unassembled WGS sequence"/>
</dbReference>
<evidence type="ECO:0000256" key="1">
    <source>
        <dbReference type="SAM" id="MobiDB-lite"/>
    </source>
</evidence>
<evidence type="ECO:0000313" key="2">
    <source>
        <dbReference type="EMBL" id="KAL2329032.1"/>
    </source>
</evidence>
<protein>
    <submittedName>
        <fullName evidence="2">Uncharacterized protein</fullName>
    </submittedName>
</protein>
<dbReference type="EMBL" id="JBGMDY010000007">
    <property type="protein sequence ID" value="KAL2329032.1"/>
    <property type="molecule type" value="Genomic_DNA"/>
</dbReference>
<organism evidence="2 3">
    <name type="scientific">Flemingia macrophylla</name>
    <dbReference type="NCBI Taxonomy" id="520843"/>
    <lineage>
        <taxon>Eukaryota</taxon>
        <taxon>Viridiplantae</taxon>
        <taxon>Streptophyta</taxon>
        <taxon>Embryophyta</taxon>
        <taxon>Tracheophyta</taxon>
        <taxon>Spermatophyta</taxon>
        <taxon>Magnoliopsida</taxon>
        <taxon>eudicotyledons</taxon>
        <taxon>Gunneridae</taxon>
        <taxon>Pentapetalae</taxon>
        <taxon>rosids</taxon>
        <taxon>fabids</taxon>
        <taxon>Fabales</taxon>
        <taxon>Fabaceae</taxon>
        <taxon>Papilionoideae</taxon>
        <taxon>50 kb inversion clade</taxon>
        <taxon>NPAAA clade</taxon>
        <taxon>indigoferoid/millettioid clade</taxon>
        <taxon>Phaseoleae</taxon>
        <taxon>Flemingia</taxon>
    </lineage>
</organism>
<proteinExistence type="predicted"/>
<evidence type="ECO:0000313" key="3">
    <source>
        <dbReference type="Proteomes" id="UP001603857"/>
    </source>
</evidence>
<dbReference type="AlphaFoldDB" id="A0ABD1LZS1"/>
<accession>A0ABD1LZS1</accession>
<feature type="region of interest" description="Disordered" evidence="1">
    <location>
        <begin position="81"/>
        <end position="141"/>
    </location>
</feature>
<feature type="compositionally biased region" description="Low complexity" evidence="1">
    <location>
        <begin position="81"/>
        <end position="92"/>
    </location>
</feature>
<reference evidence="2 3" key="1">
    <citation type="submission" date="2024-08" db="EMBL/GenBank/DDBJ databases">
        <title>Insights into the chromosomal genome structure of Flemingia macrophylla.</title>
        <authorList>
            <person name="Ding Y."/>
            <person name="Zhao Y."/>
            <person name="Bi W."/>
            <person name="Wu M."/>
            <person name="Zhao G."/>
            <person name="Gong Y."/>
            <person name="Li W."/>
            <person name="Zhang P."/>
        </authorList>
    </citation>
    <scope>NUCLEOTIDE SEQUENCE [LARGE SCALE GENOMIC DNA]</scope>
    <source>
        <strain evidence="2">DYQJB</strain>
        <tissue evidence="2">Leaf</tissue>
    </source>
</reference>
<keyword evidence="3" id="KW-1185">Reference proteome</keyword>
<name>A0ABD1LZS1_9FABA</name>
<gene>
    <name evidence="2" type="ORF">Fmac_022459</name>
</gene>
<sequence length="184" mass="20450">MHMGLTRIGATKGQSRNYLKLQWHFTTRISIYTPLTRSLKLPHLPTQLIHSRQTNRFSAFFNFRENVGVDDRELRQDTAHRAGAADANAVAEEGGEDGRAGWTRGGVRGAEPEEVHRASDAPEPPDFQDASGEGGGGVRVLQPRSSCHTLRRVSLRTPSRPSFTTLRHLARGFPKTLPCRILCL</sequence>
<feature type="compositionally biased region" description="Basic and acidic residues" evidence="1">
    <location>
        <begin position="110"/>
        <end position="120"/>
    </location>
</feature>